<gene>
    <name evidence="1" type="ORF">M2350_001780</name>
</gene>
<name>A0ABT2EN41_9BACT</name>
<evidence type="ECO:0000313" key="1">
    <source>
        <dbReference type="EMBL" id="MCS3919367.1"/>
    </source>
</evidence>
<dbReference type="Gene3D" id="3.40.50.300">
    <property type="entry name" value="P-loop containing nucleotide triphosphate hydrolases"/>
    <property type="match status" value="1"/>
</dbReference>
<keyword evidence="1" id="KW-0808">Transferase</keyword>
<sequence length="382" mass="43137">MALRDFVGNEHTVRFIRRITEKGTLPHAWLFSGPQRVGKRTLAIEWAKLLNCQSPVKTEDGTDACDQCASCRHLSPDRPSYAQTHPAVYIVDTLMAAYWEAEEKAKEGETVDPTKLKPKLSLGINAIRVLRESLSHQTFWRYRVVIVDEAERLTEEASAALLKTLEEPPDRTLFVLVSANPWAIHPTIRSRCQPLRFRLVPSSVILSALKAKGLSDEKASLLSRLARGRIGWAIEAAKEQNWQQTRESLSNLLNMMVTMSWFDVFRFAEISTKGVEEGDSESETSTASQRRQLEELLEGLMLGWRDILANAFGAHDLIVNIDWQPLLQRTSLSPEQALKVLLELRQTFRRIRPPLNANPQLALELLALQTLEAISSPKVALQ</sequence>
<dbReference type="SUPFAM" id="SSF52540">
    <property type="entry name" value="P-loop containing nucleoside triphosphate hydrolases"/>
    <property type="match status" value="1"/>
</dbReference>
<proteinExistence type="predicted"/>
<dbReference type="Proteomes" id="UP001204798">
    <property type="component" value="Unassembled WGS sequence"/>
</dbReference>
<dbReference type="Pfam" id="PF13177">
    <property type="entry name" value="DNA_pol3_delta2"/>
    <property type="match status" value="1"/>
</dbReference>
<dbReference type="PANTHER" id="PTHR11669">
    <property type="entry name" value="REPLICATION FACTOR C / DNA POLYMERASE III GAMMA-TAU SUBUNIT"/>
    <property type="match status" value="1"/>
</dbReference>
<dbReference type="GO" id="GO:0003887">
    <property type="term" value="F:DNA-directed DNA polymerase activity"/>
    <property type="evidence" value="ECO:0007669"/>
    <property type="project" value="UniProtKB-EC"/>
</dbReference>
<comment type="caution">
    <text evidence="1">The sequence shown here is derived from an EMBL/GenBank/DDBJ whole genome shotgun (WGS) entry which is preliminary data.</text>
</comment>
<dbReference type="EMBL" id="JANUCP010000003">
    <property type="protein sequence ID" value="MCS3919367.1"/>
    <property type="molecule type" value="Genomic_DNA"/>
</dbReference>
<reference evidence="1 2" key="1">
    <citation type="submission" date="2022-08" db="EMBL/GenBank/DDBJ databases">
        <title>Bacterial and archaeal communities from various locations to study Microbial Dark Matter (Phase II).</title>
        <authorList>
            <person name="Stepanauskas R."/>
        </authorList>
    </citation>
    <scope>NUCLEOTIDE SEQUENCE [LARGE SCALE GENOMIC DNA]</scope>
    <source>
        <strain evidence="1 2">PD1</strain>
    </source>
</reference>
<dbReference type="RefSeq" id="WP_259095725.1">
    <property type="nucleotide sequence ID" value="NZ_CP130454.1"/>
</dbReference>
<keyword evidence="2" id="KW-1185">Reference proteome</keyword>
<protein>
    <submittedName>
        <fullName evidence="1">DNA polymerase-3 subunit delta</fullName>
        <ecNumber evidence="1">2.7.7.7</ecNumber>
    </submittedName>
</protein>
<dbReference type="InterPro" id="IPR027417">
    <property type="entry name" value="P-loop_NTPase"/>
</dbReference>
<dbReference type="EC" id="2.7.7.7" evidence="1"/>
<dbReference type="InterPro" id="IPR050238">
    <property type="entry name" value="DNA_Rep/Repair_Clamp_Loader"/>
</dbReference>
<evidence type="ECO:0000313" key="2">
    <source>
        <dbReference type="Proteomes" id="UP001204798"/>
    </source>
</evidence>
<accession>A0ABT2EN41</accession>
<keyword evidence="1" id="KW-0548">Nucleotidyltransferase</keyword>
<organism evidence="1 2">
    <name type="scientific">Candidatus Fervidibacter sacchari</name>
    <dbReference type="NCBI Taxonomy" id="1448929"/>
    <lineage>
        <taxon>Bacteria</taxon>
        <taxon>Candidatus Fervidibacterota</taxon>
        <taxon>Candidatus Fervidibacter</taxon>
    </lineage>
</organism>
<dbReference type="PANTHER" id="PTHR11669:SF8">
    <property type="entry name" value="DNA POLYMERASE III SUBUNIT DELTA"/>
    <property type="match status" value="1"/>
</dbReference>